<dbReference type="OrthoDB" id="9795543at2"/>
<dbReference type="PANTHER" id="PTHR43818">
    <property type="entry name" value="BCDNA.GH03377"/>
    <property type="match status" value="1"/>
</dbReference>
<name>A0A0L8VDP4_9BACT</name>
<dbReference type="NCBIfam" id="TIGR01409">
    <property type="entry name" value="TAT_signal_seq"/>
    <property type="match status" value="1"/>
</dbReference>
<dbReference type="EMBL" id="LGIA01000024">
    <property type="protein sequence ID" value="KOH46579.1"/>
    <property type="molecule type" value="Genomic_DNA"/>
</dbReference>
<dbReference type="InterPro" id="IPR050463">
    <property type="entry name" value="Gfo/Idh/MocA_oxidrdct_glycsds"/>
</dbReference>
<evidence type="ECO:0000313" key="4">
    <source>
        <dbReference type="Proteomes" id="UP000036958"/>
    </source>
</evidence>
<proteinExistence type="predicted"/>
<dbReference type="Pfam" id="PF01408">
    <property type="entry name" value="GFO_IDH_MocA"/>
    <property type="match status" value="1"/>
</dbReference>
<protein>
    <recommendedName>
        <fullName evidence="5">Oxidoreductase</fullName>
    </recommendedName>
</protein>
<sequence length="443" mass="49566">MNNSRRNFIKKTGAATLGAASIPAFSHYLHGSVAPSDQVNVALIGCRNMGFGILQHHLNMPGVNCVGLCDIDKNILEEKAGIVSRDYGQQAKLYGDFRRVLENKDIDAVIVGTPDHWHCLPTIYALQAGKDVYVEKPMANSIEECNRMVKAAQRYSKNFVQVGQQQRSGQHWNQINQLIKDGQIGKLRKTSVWGNFNYGIGQLKKPDTAVPEGVDFDMWLGPAKERSFNPTRFHGSWRMFWDYGGGLVTDWGVHLIDMAFWAKDISTPPKTIMASGGNLSFRDHNHETFDTMSVIFQFEDDYTVTWEHTAGTQTGPWDQNYGLAFVGDLGTIVADRSGFKLIPEWDNDKKAGKTEPMEKQVQGENHAEHVQDFVQCIRNREQPVCTPEIGRAVAVAAHSANIAIRSGAGLLHWDDQQGRFSNSDTANAYVIPKYRAPWELPEV</sequence>
<gene>
    <name evidence="3" type="ORF">NC99_05560</name>
</gene>
<dbReference type="Gene3D" id="3.30.360.10">
    <property type="entry name" value="Dihydrodipicolinate Reductase, domain 2"/>
    <property type="match status" value="1"/>
</dbReference>
<evidence type="ECO:0000313" key="3">
    <source>
        <dbReference type="EMBL" id="KOH46579.1"/>
    </source>
</evidence>
<feature type="domain" description="Gfo/Idh/MocA-like oxidoreductase N-terminal" evidence="1">
    <location>
        <begin position="39"/>
        <end position="163"/>
    </location>
</feature>
<dbReference type="GO" id="GO:0000166">
    <property type="term" value="F:nucleotide binding"/>
    <property type="evidence" value="ECO:0007669"/>
    <property type="project" value="InterPro"/>
</dbReference>
<dbReference type="STRING" id="1409788.NC99_05560"/>
<accession>A0A0L8VDP4</accession>
<feature type="domain" description="Gfo/Idh/MocA-like oxidoreductase bacterial type C-terminal" evidence="2">
    <location>
        <begin position="197"/>
        <end position="268"/>
    </location>
</feature>
<evidence type="ECO:0000259" key="2">
    <source>
        <dbReference type="Pfam" id="PF19051"/>
    </source>
</evidence>
<dbReference type="AlphaFoldDB" id="A0A0L8VDP4"/>
<dbReference type="RefSeq" id="WP_053179507.1">
    <property type="nucleotide sequence ID" value="NZ_LGIA01000024.1"/>
</dbReference>
<organism evidence="3 4">
    <name type="scientific">Sunxiuqinia dokdonensis</name>
    <dbReference type="NCBI Taxonomy" id="1409788"/>
    <lineage>
        <taxon>Bacteria</taxon>
        <taxon>Pseudomonadati</taxon>
        <taxon>Bacteroidota</taxon>
        <taxon>Bacteroidia</taxon>
        <taxon>Marinilabiliales</taxon>
        <taxon>Prolixibacteraceae</taxon>
        <taxon>Sunxiuqinia</taxon>
    </lineage>
</organism>
<dbReference type="InterPro" id="IPR043906">
    <property type="entry name" value="Gfo/Idh/MocA_OxRdtase_bact_C"/>
</dbReference>
<evidence type="ECO:0000259" key="1">
    <source>
        <dbReference type="Pfam" id="PF01408"/>
    </source>
</evidence>
<dbReference type="SUPFAM" id="SSF55347">
    <property type="entry name" value="Glyceraldehyde-3-phosphate dehydrogenase-like, C-terminal domain"/>
    <property type="match status" value="1"/>
</dbReference>
<dbReference type="InterPro" id="IPR036291">
    <property type="entry name" value="NAD(P)-bd_dom_sf"/>
</dbReference>
<dbReference type="PATRIC" id="fig|1409788.3.peg.573"/>
<reference evidence="4" key="1">
    <citation type="submission" date="2015-07" db="EMBL/GenBank/DDBJ databases">
        <title>Genome sequencing of Sunxiuqinia dokdonensis strain SK.</title>
        <authorList>
            <person name="Ahn S."/>
            <person name="Kim B.-C."/>
        </authorList>
    </citation>
    <scope>NUCLEOTIDE SEQUENCE [LARGE SCALE GENOMIC DNA]</scope>
    <source>
        <strain evidence="4">SK</strain>
    </source>
</reference>
<dbReference type="InterPro" id="IPR019546">
    <property type="entry name" value="TAT_signal_bac_arc"/>
</dbReference>
<comment type="caution">
    <text evidence="3">The sequence shown here is derived from an EMBL/GenBank/DDBJ whole genome shotgun (WGS) entry which is preliminary data.</text>
</comment>
<keyword evidence="4" id="KW-1185">Reference proteome</keyword>
<dbReference type="InterPro" id="IPR000683">
    <property type="entry name" value="Gfo/Idh/MocA-like_OxRdtase_N"/>
</dbReference>
<dbReference type="SUPFAM" id="SSF51735">
    <property type="entry name" value="NAD(P)-binding Rossmann-fold domains"/>
    <property type="match status" value="1"/>
</dbReference>
<dbReference type="Proteomes" id="UP000036958">
    <property type="component" value="Unassembled WGS sequence"/>
</dbReference>
<dbReference type="InterPro" id="IPR006311">
    <property type="entry name" value="TAT_signal"/>
</dbReference>
<dbReference type="PROSITE" id="PS51318">
    <property type="entry name" value="TAT"/>
    <property type="match status" value="1"/>
</dbReference>
<dbReference type="Gene3D" id="3.40.50.720">
    <property type="entry name" value="NAD(P)-binding Rossmann-like Domain"/>
    <property type="match status" value="1"/>
</dbReference>
<dbReference type="Pfam" id="PF19051">
    <property type="entry name" value="GFO_IDH_MocA_C2"/>
    <property type="match status" value="1"/>
</dbReference>
<dbReference type="PANTHER" id="PTHR43818:SF5">
    <property type="entry name" value="OXIDOREDUCTASE FAMILY PROTEIN"/>
    <property type="match status" value="1"/>
</dbReference>
<evidence type="ECO:0008006" key="5">
    <source>
        <dbReference type="Google" id="ProtNLM"/>
    </source>
</evidence>